<dbReference type="Gene3D" id="3.30.310.10">
    <property type="entry name" value="TATA-Binding Protein"/>
    <property type="match status" value="1"/>
</dbReference>
<keyword evidence="9 13" id="KW-0333">Golgi apparatus</keyword>
<dbReference type="PANTHER" id="PTHR10261:SF0">
    <property type="entry name" value="COATOMER SUBUNIT GAMMA-2"/>
    <property type="match status" value="1"/>
</dbReference>
<dbReference type="FunFam" id="3.30.310.10:FF:000008">
    <property type="entry name" value="Coatomer subunit gamma"/>
    <property type="match status" value="1"/>
</dbReference>
<keyword evidence="7 13" id="KW-0931">ER-Golgi transport</keyword>
<dbReference type="InterPro" id="IPR013041">
    <property type="entry name" value="Clathrin_app_Ig-like_sf"/>
</dbReference>
<dbReference type="InterPro" id="IPR032154">
    <property type="entry name" value="Coatomer_g_Cpla"/>
</dbReference>
<dbReference type="HOGENOM" id="CLU_010353_2_0_1"/>
<proteinExistence type="inferred from homology"/>
<dbReference type="EMBL" id="KB456272">
    <property type="protein sequence ID" value="EMF08061.1"/>
    <property type="molecule type" value="Genomic_DNA"/>
</dbReference>
<keyword evidence="4 13" id="KW-0963">Cytoplasm</keyword>
<evidence type="ECO:0000256" key="5">
    <source>
        <dbReference type="ARBA" id="ARBA00022553"/>
    </source>
</evidence>
<dbReference type="FunFam" id="2.60.40.1480:FF:000001">
    <property type="entry name" value="Coatomer subunit gamma"/>
    <property type="match status" value="1"/>
</dbReference>
<evidence type="ECO:0000259" key="14">
    <source>
        <dbReference type="Pfam" id="PF01602"/>
    </source>
</evidence>
<dbReference type="FunFam" id="1.25.10.10:FF:000071">
    <property type="entry name" value="Coatomer subunit gamma"/>
    <property type="match status" value="1"/>
</dbReference>
<evidence type="ECO:0000256" key="6">
    <source>
        <dbReference type="ARBA" id="ARBA00022737"/>
    </source>
</evidence>
<dbReference type="Proteomes" id="UP000016931">
    <property type="component" value="Unassembled WGS sequence"/>
</dbReference>
<keyword evidence="6" id="KW-0677">Repeat</keyword>
<evidence type="ECO:0000256" key="10">
    <source>
        <dbReference type="ARBA" id="ARBA00023136"/>
    </source>
</evidence>
<keyword evidence="3 13" id="KW-0813">Transport</keyword>
<dbReference type="InterPro" id="IPR012295">
    <property type="entry name" value="TBP_dom_sf"/>
</dbReference>
<keyword evidence="18" id="KW-1185">Reference proteome</keyword>
<evidence type="ECO:0000256" key="2">
    <source>
        <dbReference type="ARBA" id="ARBA00010720"/>
    </source>
</evidence>
<dbReference type="GO" id="GO:0005783">
    <property type="term" value="C:endoplasmic reticulum"/>
    <property type="evidence" value="ECO:0007669"/>
    <property type="project" value="TreeGrafter"/>
</dbReference>
<organism evidence="17 18">
    <name type="scientific">Sphaerulina musiva (strain SO2202)</name>
    <name type="common">Poplar stem canker fungus</name>
    <name type="synonym">Septoria musiva</name>
    <dbReference type="NCBI Taxonomy" id="692275"/>
    <lineage>
        <taxon>Eukaryota</taxon>
        <taxon>Fungi</taxon>
        <taxon>Dikarya</taxon>
        <taxon>Ascomycota</taxon>
        <taxon>Pezizomycotina</taxon>
        <taxon>Dothideomycetes</taxon>
        <taxon>Dothideomycetidae</taxon>
        <taxon>Mycosphaerellales</taxon>
        <taxon>Mycosphaerellaceae</taxon>
        <taxon>Sphaerulina</taxon>
    </lineage>
</organism>
<dbReference type="Gene3D" id="2.60.40.1480">
    <property type="entry name" value="Coatomer, gamma subunit, appendage domain"/>
    <property type="match status" value="1"/>
</dbReference>
<evidence type="ECO:0000256" key="4">
    <source>
        <dbReference type="ARBA" id="ARBA00022490"/>
    </source>
</evidence>
<evidence type="ECO:0000256" key="13">
    <source>
        <dbReference type="PIRNR" id="PIRNR037093"/>
    </source>
</evidence>
<dbReference type="InterPro" id="IPR013040">
    <property type="entry name" value="Coatomer_gsu_app_Ig-like_dom"/>
</dbReference>
<dbReference type="GO" id="GO:0006886">
    <property type="term" value="P:intracellular protein transport"/>
    <property type="evidence" value="ECO:0007669"/>
    <property type="project" value="InterPro"/>
</dbReference>
<dbReference type="STRING" id="692275.M3CWL3"/>
<dbReference type="Gene3D" id="1.25.10.10">
    <property type="entry name" value="Leucine-rich Repeat Variant"/>
    <property type="match status" value="2"/>
</dbReference>
<dbReference type="InterPro" id="IPR037067">
    <property type="entry name" value="Coatomer_gsu_app_sf"/>
</dbReference>
<dbReference type="InterPro" id="IPR009028">
    <property type="entry name" value="Coatomer/calthrin_app_sub_C"/>
</dbReference>
<reference evidence="17 18" key="1">
    <citation type="journal article" date="2012" name="PLoS Pathog.">
        <title>Diverse lifestyles and strategies of plant pathogenesis encoded in the genomes of eighteen Dothideomycetes fungi.</title>
        <authorList>
            <person name="Ohm R.A."/>
            <person name="Feau N."/>
            <person name="Henrissat B."/>
            <person name="Schoch C.L."/>
            <person name="Horwitz B.A."/>
            <person name="Barry K.W."/>
            <person name="Condon B.J."/>
            <person name="Copeland A.C."/>
            <person name="Dhillon B."/>
            <person name="Glaser F."/>
            <person name="Hesse C.N."/>
            <person name="Kosti I."/>
            <person name="LaButti K."/>
            <person name="Lindquist E.A."/>
            <person name="Lucas S."/>
            <person name="Salamov A.A."/>
            <person name="Bradshaw R.E."/>
            <person name="Ciuffetti L."/>
            <person name="Hamelin R.C."/>
            <person name="Kema G.H.J."/>
            <person name="Lawrence C."/>
            <person name="Scott J.A."/>
            <person name="Spatafora J.W."/>
            <person name="Turgeon B.G."/>
            <person name="de Wit P.J.G.M."/>
            <person name="Zhong S."/>
            <person name="Goodwin S.B."/>
            <person name="Grigoriev I.V."/>
        </authorList>
    </citation>
    <scope>NUCLEOTIDE SEQUENCE [LARGE SCALE GENOMIC DNA]</scope>
    <source>
        <strain evidence="17 18">SO2202</strain>
    </source>
</reference>
<dbReference type="SUPFAM" id="SSF49348">
    <property type="entry name" value="Clathrin adaptor appendage domain"/>
    <property type="match status" value="1"/>
</dbReference>
<dbReference type="GO" id="GO:0005198">
    <property type="term" value="F:structural molecule activity"/>
    <property type="evidence" value="ECO:0007669"/>
    <property type="project" value="InterPro"/>
</dbReference>
<dbReference type="SUPFAM" id="SSF48371">
    <property type="entry name" value="ARM repeat"/>
    <property type="match status" value="1"/>
</dbReference>
<dbReference type="Pfam" id="PF16381">
    <property type="entry name" value="Coatomer_g_Cpla"/>
    <property type="match status" value="1"/>
</dbReference>
<sequence>MALNKKDEDDAGILKVDRTSVFQEARVFNISPISPRKCRILLTKLALLLSSGEKFPTNEATSLFFGISKLFQNKDASLRQMVYLIIKELANTAEDVIMVTSSIMKDTAVGSDVVYRANAIRALCRIIDASTVQAIERNIKTAIVDKTPSVSSAALVSSYHLLPIAKDIVKRWQSETQEAASSTKSSGGFMGFGGSSQHLPANTNYMTQYHAIGLLYQMRSHDRMALVKMVQQYSAAGVVKSPAARVMLVRLAAKLAEDDPSLRRPMMKLLDEWLRDKSEMVNFEAAKAIGDMPDLTDAEIGQAIHVLQLFLTSPRAVTKFAAIRILHQFASFKPDAVRQCNPDIESLISNSNRSIATFAITTLLKTGNESSVDRLMTQISTFMSEITDEFKVTIVEAIRTLCLKFPSKQARMLSFLSGILRDEGGYDFKRSVVESMFDLIKFVPEARDEALAHLCEFIEDCEFTKLAVRILHVLGMEGPKTAQPTKYIRYIYNRVVLENAIVRAAAVTALAKFGVGQKDPEVKKSVGVLLKRCLDDTDDEVRDRAALNLRLMKDDDDEFSGRFVRNDSMFSLPILEDQLAHYVNGGSAEAFANPFDFSSVPVVTREQSLAEDRTKKLTTATPTLKAPTIGPKKTDASAAEVVAQASAQTQKYASQLSAIPEFSSYGGVLKSSSIVELTESETEYVVSAVKHLFKEHVVIQFDIKNTLADYVLSDVSVICTPSSPDEEEESALVDDGFVIPVDLLKSDEPGTVYVSFSKPPGQFVAASFTNVLKFTLKEIDPTTGEPEEGGYEDEYQTNDLELDGSDYVVPAFAGSFDNIWTSIPDASEASETLQLSNAKSIADAVELLVKALGMQPLEGSEVALSTSTHTLRLYGKSVTGGKVAGTVRMAYSAKSGVTVKITARSEEEGLAALVVGGVA</sequence>
<dbReference type="InterPro" id="IPR016024">
    <property type="entry name" value="ARM-type_fold"/>
</dbReference>
<evidence type="ECO:0000313" key="18">
    <source>
        <dbReference type="Proteomes" id="UP000016931"/>
    </source>
</evidence>
<dbReference type="InterPro" id="IPR011989">
    <property type="entry name" value="ARM-like"/>
</dbReference>
<dbReference type="GO" id="GO:0005793">
    <property type="term" value="C:endoplasmic reticulum-Golgi intermediate compartment"/>
    <property type="evidence" value="ECO:0007669"/>
    <property type="project" value="TreeGrafter"/>
</dbReference>
<dbReference type="InterPro" id="IPR002553">
    <property type="entry name" value="Clathrin/coatomer_adapt-like_N"/>
</dbReference>
<dbReference type="GO" id="GO:0006891">
    <property type="term" value="P:intra-Golgi vesicle-mediated transport"/>
    <property type="evidence" value="ECO:0007669"/>
    <property type="project" value="TreeGrafter"/>
</dbReference>
<dbReference type="GO" id="GO:0000139">
    <property type="term" value="C:Golgi membrane"/>
    <property type="evidence" value="ECO:0007669"/>
    <property type="project" value="UniProtKB-SubCell"/>
</dbReference>
<evidence type="ECO:0000256" key="11">
    <source>
        <dbReference type="ARBA" id="ARBA00023329"/>
    </source>
</evidence>
<dbReference type="RefSeq" id="XP_016756182.1">
    <property type="nucleotide sequence ID" value="XM_016902809.1"/>
</dbReference>
<evidence type="ECO:0000256" key="8">
    <source>
        <dbReference type="ARBA" id="ARBA00022927"/>
    </source>
</evidence>
<evidence type="ECO:0000259" key="16">
    <source>
        <dbReference type="Pfam" id="PF16381"/>
    </source>
</evidence>
<dbReference type="eggNOG" id="KOG1078">
    <property type="taxonomic scope" value="Eukaryota"/>
</dbReference>
<evidence type="ECO:0000256" key="1">
    <source>
        <dbReference type="ARBA" id="ARBA00004255"/>
    </source>
</evidence>
<dbReference type="FunFam" id="1.25.10.10:FF:000046">
    <property type="entry name" value="Coatomer subunit gamma"/>
    <property type="match status" value="1"/>
</dbReference>
<comment type="function">
    <text evidence="12 13">The coatomer is a cytosolic protein complex that binds to dilysine motifs and reversibly associates with Golgi non-clathrin-coated vesicles, which further mediate biosynthetic protein transport from the ER, via the Golgi up to the trans Golgi network. Coatomer complex is required for budding from Golgi membranes, and is essential for the retrograde Golgi-to-ER transport of dilysine-tagged proteins.</text>
</comment>
<evidence type="ECO:0000256" key="3">
    <source>
        <dbReference type="ARBA" id="ARBA00022448"/>
    </source>
</evidence>
<keyword evidence="5" id="KW-0597">Phosphoprotein</keyword>
<keyword evidence="11 13" id="KW-0968">Cytoplasmic vesicle</keyword>
<dbReference type="PIRSF" id="PIRSF037093">
    <property type="entry name" value="Coatomer_gamma_subunit"/>
    <property type="match status" value="1"/>
</dbReference>
<gene>
    <name evidence="17" type="ORF">SEPMUDRAFT_136881</name>
</gene>
<protein>
    <recommendedName>
        <fullName evidence="13">Coatomer subunit gamma</fullName>
    </recommendedName>
</protein>
<evidence type="ECO:0000313" key="17">
    <source>
        <dbReference type="EMBL" id="EMF08061.1"/>
    </source>
</evidence>
<dbReference type="OrthoDB" id="1074925at2759"/>
<feature type="domain" description="Coatomer gamma subunit appendage Ig-like subdomain" evidence="15">
    <location>
        <begin position="650"/>
        <end position="802"/>
    </location>
</feature>
<dbReference type="GeneID" id="27899946"/>
<keyword evidence="10 13" id="KW-0472">Membrane</keyword>
<dbReference type="InterPro" id="IPR017106">
    <property type="entry name" value="Coatomer_gsu"/>
</dbReference>
<feature type="domain" description="Clathrin/coatomer adaptor adaptin-like N-terminal" evidence="14">
    <location>
        <begin position="20"/>
        <end position="555"/>
    </location>
</feature>
<evidence type="ECO:0000256" key="12">
    <source>
        <dbReference type="ARBA" id="ARBA00025536"/>
    </source>
</evidence>
<dbReference type="PANTHER" id="PTHR10261">
    <property type="entry name" value="COATOMER SUBUNIT GAMMA"/>
    <property type="match status" value="1"/>
</dbReference>
<comment type="subcellular location">
    <subcellularLocation>
        <location evidence="13">Cytoplasm</location>
    </subcellularLocation>
    <subcellularLocation>
        <location evidence="1 13">Golgi apparatus membrane</location>
        <topology evidence="1 13">Peripheral membrane protein</topology>
        <orientation evidence="1 13">Cytoplasmic side</orientation>
    </subcellularLocation>
    <subcellularLocation>
        <location evidence="13">Cytoplasmic vesicle</location>
        <location evidence="13">COPI-coated vesicle membrane</location>
        <topology evidence="13">Peripheral membrane protein</topology>
        <orientation evidence="13">Cytoplasmic side</orientation>
    </subcellularLocation>
</comment>
<comment type="subunit">
    <text evidence="13">Oligomeric complex.</text>
</comment>
<dbReference type="GO" id="GO:0009306">
    <property type="term" value="P:protein secretion"/>
    <property type="evidence" value="ECO:0007669"/>
    <property type="project" value="TreeGrafter"/>
</dbReference>
<dbReference type="OMA" id="DFIEDCE"/>
<evidence type="ECO:0000256" key="9">
    <source>
        <dbReference type="ARBA" id="ARBA00023034"/>
    </source>
</evidence>
<dbReference type="GO" id="GO:0006890">
    <property type="term" value="P:retrograde vesicle-mediated transport, Golgi to endoplasmic reticulum"/>
    <property type="evidence" value="ECO:0007669"/>
    <property type="project" value="EnsemblFungi"/>
</dbReference>
<evidence type="ECO:0000256" key="7">
    <source>
        <dbReference type="ARBA" id="ARBA00022892"/>
    </source>
</evidence>
<keyword evidence="8 13" id="KW-0653">Protein transport</keyword>
<dbReference type="AlphaFoldDB" id="M3CWL3"/>
<dbReference type="Pfam" id="PF08752">
    <property type="entry name" value="COP-gamma_platf"/>
    <property type="match status" value="1"/>
</dbReference>
<accession>M3CWL3</accession>
<evidence type="ECO:0000259" key="15">
    <source>
        <dbReference type="Pfam" id="PF08752"/>
    </source>
</evidence>
<feature type="domain" description="Coatomer subunit gamma C-terminal" evidence="16">
    <location>
        <begin position="805"/>
        <end position="917"/>
    </location>
</feature>
<comment type="similarity">
    <text evidence="2 13">Belongs to the COPG family.</text>
</comment>
<dbReference type="SUPFAM" id="SSF55711">
    <property type="entry name" value="Subdomain of clathrin and coatomer appendage domain"/>
    <property type="match status" value="1"/>
</dbReference>
<dbReference type="GO" id="GO:0030126">
    <property type="term" value="C:COPI vesicle coat"/>
    <property type="evidence" value="ECO:0007669"/>
    <property type="project" value="EnsemblFungi"/>
</dbReference>
<dbReference type="GO" id="GO:0006888">
    <property type="term" value="P:endoplasmic reticulum to Golgi vesicle-mediated transport"/>
    <property type="evidence" value="ECO:0007669"/>
    <property type="project" value="EnsemblFungi"/>
</dbReference>
<dbReference type="Pfam" id="PF01602">
    <property type="entry name" value="Adaptin_N"/>
    <property type="match status" value="1"/>
</dbReference>
<name>M3CWL3_SPHMS</name>